<dbReference type="Gene3D" id="3.40.50.620">
    <property type="entry name" value="HUPs"/>
    <property type="match status" value="1"/>
</dbReference>
<keyword evidence="11" id="KW-1185">Reference proteome</keyword>
<dbReference type="AlphaFoldDB" id="A0A942TLK5"/>
<dbReference type="CDD" id="cd00560">
    <property type="entry name" value="PanC"/>
    <property type="match status" value="1"/>
</dbReference>
<dbReference type="SUPFAM" id="SSF52374">
    <property type="entry name" value="Nucleotidylyl transferase"/>
    <property type="match status" value="1"/>
</dbReference>
<dbReference type="NCBIfam" id="TIGR00125">
    <property type="entry name" value="cyt_tran_rel"/>
    <property type="match status" value="1"/>
</dbReference>
<name>A0A942TLK5_9BACI</name>
<dbReference type="HAMAP" id="MF_00158">
    <property type="entry name" value="PanC"/>
    <property type="match status" value="1"/>
</dbReference>
<keyword evidence="6 9" id="KW-0547">Nucleotide-binding</keyword>
<feature type="binding site" evidence="9">
    <location>
        <position position="61"/>
    </location>
    <ligand>
        <name>(R)-pantoate</name>
        <dbReference type="ChEBI" id="CHEBI:15980"/>
    </ligand>
</feature>
<evidence type="ECO:0000256" key="4">
    <source>
        <dbReference type="ARBA" id="ARBA00022598"/>
    </source>
</evidence>
<dbReference type="GO" id="GO:0005524">
    <property type="term" value="F:ATP binding"/>
    <property type="evidence" value="ECO:0007669"/>
    <property type="project" value="UniProtKB-KW"/>
</dbReference>
<evidence type="ECO:0000256" key="3">
    <source>
        <dbReference type="ARBA" id="ARBA00022490"/>
    </source>
</evidence>
<dbReference type="InterPro" id="IPR004821">
    <property type="entry name" value="Cyt_trans-like"/>
</dbReference>
<keyword evidence="4 9" id="KW-0436">Ligase</keyword>
<protein>
    <recommendedName>
        <fullName evidence="9">Pantothenate synthetase</fullName>
        <shortName evidence="9">PS</shortName>
        <ecNumber evidence="9">6.3.2.1</ecNumber>
    </recommendedName>
    <alternativeName>
        <fullName evidence="9">Pantoate--beta-alanine ligase</fullName>
    </alternativeName>
    <alternativeName>
        <fullName evidence="9">Pantoate-activating enzyme</fullName>
    </alternativeName>
</protein>
<sequence>MEIITSTKAMQERAIELKKQGHSIGFTPTMGFLHEGHLKLVKHSSQQNDITVMSIFVNPLQFGPNEDFDAYPRDVERDKKLADNAGVSILFLPERSDMYPNEPSFEINVAKRTDVLCGRSRPGHFNGVATILIKLFNIIMPEKVYFGMKDAQQVAVVDSLIKDFNFPIHLIPVETEREEDGLARSSRNVYLSDEERNQAPHLYKGLQKGAEAIRNGEINPATVIHIVEEYIKTNTNGKIDYIELLSFPDLEALNKVHGKIIIALAVKFSKARLIDNIILETQS</sequence>
<evidence type="ECO:0000313" key="11">
    <source>
        <dbReference type="Proteomes" id="UP000682713"/>
    </source>
</evidence>
<dbReference type="EMBL" id="JAGYPJ010000001">
    <property type="protein sequence ID" value="MBS4199483.1"/>
    <property type="molecule type" value="Genomic_DNA"/>
</dbReference>
<comment type="function">
    <text evidence="9">Catalyzes the condensation of pantoate with beta-alanine in an ATP-dependent reaction via a pantoyl-adenylate intermediate.</text>
</comment>
<keyword evidence="5 9" id="KW-0566">Pantothenate biosynthesis</keyword>
<dbReference type="RefSeq" id="WP_213110159.1">
    <property type="nucleotide sequence ID" value="NZ_JAGYPJ010000001.1"/>
</dbReference>
<accession>A0A942TLK5</accession>
<evidence type="ECO:0000256" key="6">
    <source>
        <dbReference type="ARBA" id="ARBA00022741"/>
    </source>
</evidence>
<evidence type="ECO:0000256" key="9">
    <source>
        <dbReference type="HAMAP-Rule" id="MF_00158"/>
    </source>
</evidence>
<evidence type="ECO:0000256" key="5">
    <source>
        <dbReference type="ARBA" id="ARBA00022655"/>
    </source>
</evidence>
<dbReference type="NCBIfam" id="TIGR00018">
    <property type="entry name" value="panC"/>
    <property type="match status" value="1"/>
</dbReference>
<feature type="binding site" evidence="9">
    <location>
        <position position="61"/>
    </location>
    <ligand>
        <name>beta-alanine</name>
        <dbReference type="ChEBI" id="CHEBI:57966"/>
    </ligand>
</feature>
<feature type="binding site" evidence="9">
    <location>
        <begin position="184"/>
        <end position="187"/>
    </location>
    <ligand>
        <name>ATP</name>
        <dbReference type="ChEBI" id="CHEBI:30616"/>
    </ligand>
</feature>
<evidence type="ECO:0000256" key="2">
    <source>
        <dbReference type="ARBA" id="ARBA00009256"/>
    </source>
</evidence>
<feature type="binding site" evidence="9">
    <location>
        <position position="153"/>
    </location>
    <ligand>
        <name>(R)-pantoate</name>
        <dbReference type="ChEBI" id="CHEBI:15980"/>
    </ligand>
</feature>
<evidence type="ECO:0000313" key="10">
    <source>
        <dbReference type="EMBL" id="MBS4199483.1"/>
    </source>
</evidence>
<comment type="pathway">
    <text evidence="1 9">Cofactor biosynthesis; (R)-pantothenate biosynthesis; (R)-pantothenate from (R)-pantoate and beta-alanine: step 1/1.</text>
</comment>
<feature type="binding site" evidence="9">
    <location>
        <begin position="30"/>
        <end position="37"/>
    </location>
    <ligand>
        <name>ATP</name>
        <dbReference type="ChEBI" id="CHEBI:30616"/>
    </ligand>
</feature>
<dbReference type="Gene3D" id="3.30.1300.10">
    <property type="entry name" value="Pantoate-beta-alanine ligase, C-terminal domain"/>
    <property type="match status" value="1"/>
</dbReference>
<reference evidence="10 11" key="1">
    <citation type="submission" date="2021-05" db="EMBL/GenBank/DDBJ databases">
        <title>Novel Bacillus species.</title>
        <authorList>
            <person name="Liu G."/>
        </authorList>
    </citation>
    <scope>NUCLEOTIDE SEQUENCE [LARGE SCALE GENOMIC DNA]</scope>
    <source>
        <strain evidence="10 11">FJAT-49732</strain>
    </source>
</reference>
<comment type="similarity">
    <text evidence="2 9">Belongs to the pantothenate synthetase family.</text>
</comment>
<dbReference type="Proteomes" id="UP000682713">
    <property type="component" value="Unassembled WGS sequence"/>
</dbReference>
<feature type="active site" description="Proton donor" evidence="9">
    <location>
        <position position="37"/>
    </location>
</feature>
<dbReference type="GO" id="GO:0004592">
    <property type="term" value="F:pantoate-beta-alanine ligase activity"/>
    <property type="evidence" value="ECO:0007669"/>
    <property type="project" value="UniProtKB-UniRule"/>
</dbReference>
<dbReference type="Pfam" id="PF02569">
    <property type="entry name" value="Pantoate_ligase"/>
    <property type="match status" value="1"/>
</dbReference>
<keyword evidence="3 9" id="KW-0963">Cytoplasm</keyword>
<dbReference type="GO" id="GO:0015940">
    <property type="term" value="P:pantothenate biosynthetic process"/>
    <property type="evidence" value="ECO:0007669"/>
    <property type="project" value="UniProtKB-UniRule"/>
</dbReference>
<comment type="catalytic activity">
    <reaction evidence="8 9">
        <text>(R)-pantoate + beta-alanine + ATP = (R)-pantothenate + AMP + diphosphate + H(+)</text>
        <dbReference type="Rhea" id="RHEA:10912"/>
        <dbReference type="ChEBI" id="CHEBI:15378"/>
        <dbReference type="ChEBI" id="CHEBI:15980"/>
        <dbReference type="ChEBI" id="CHEBI:29032"/>
        <dbReference type="ChEBI" id="CHEBI:30616"/>
        <dbReference type="ChEBI" id="CHEBI:33019"/>
        <dbReference type="ChEBI" id="CHEBI:57966"/>
        <dbReference type="ChEBI" id="CHEBI:456215"/>
        <dbReference type="EC" id="6.3.2.1"/>
    </reaction>
</comment>
<dbReference type="InterPro" id="IPR003721">
    <property type="entry name" value="Pantoate_ligase"/>
</dbReference>
<comment type="caution">
    <text evidence="9">Lacks conserved residue(s) required for the propagation of feature annotation.</text>
</comment>
<comment type="subunit">
    <text evidence="9">Homodimer.</text>
</comment>
<feature type="binding site" evidence="9">
    <location>
        <begin position="147"/>
        <end position="150"/>
    </location>
    <ligand>
        <name>ATP</name>
        <dbReference type="ChEBI" id="CHEBI:30616"/>
    </ligand>
</feature>
<dbReference type="FunFam" id="3.40.50.620:FF:000013">
    <property type="entry name" value="Pantothenate synthetase"/>
    <property type="match status" value="1"/>
</dbReference>
<dbReference type="InterPro" id="IPR042176">
    <property type="entry name" value="Pantoate_ligase_C"/>
</dbReference>
<evidence type="ECO:0000256" key="1">
    <source>
        <dbReference type="ARBA" id="ARBA00004990"/>
    </source>
</evidence>
<dbReference type="PANTHER" id="PTHR21299">
    <property type="entry name" value="CYTIDYLATE KINASE/PANTOATE-BETA-ALANINE LIGASE"/>
    <property type="match status" value="1"/>
</dbReference>
<dbReference type="PANTHER" id="PTHR21299:SF1">
    <property type="entry name" value="PANTOATE--BETA-ALANINE LIGASE"/>
    <property type="match status" value="1"/>
</dbReference>
<dbReference type="InterPro" id="IPR014729">
    <property type="entry name" value="Rossmann-like_a/b/a_fold"/>
</dbReference>
<dbReference type="EC" id="6.3.2.1" evidence="9"/>
<keyword evidence="7 9" id="KW-0067">ATP-binding</keyword>
<evidence type="ECO:0000256" key="7">
    <source>
        <dbReference type="ARBA" id="ARBA00022840"/>
    </source>
</evidence>
<organism evidence="10 11">
    <name type="scientific">Lederbergia citrisecunda</name>
    <dbReference type="NCBI Taxonomy" id="2833583"/>
    <lineage>
        <taxon>Bacteria</taxon>
        <taxon>Bacillati</taxon>
        <taxon>Bacillota</taxon>
        <taxon>Bacilli</taxon>
        <taxon>Bacillales</taxon>
        <taxon>Bacillaceae</taxon>
        <taxon>Lederbergia</taxon>
    </lineage>
</organism>
<evidence type="ECO:0000256" key="8">
    <source>
        <dbReference type="ARBA" id="ARBA00048258"/>
    </source>
</evidence>
<dbReference type="GO" id="GO:0005829">
    <property type="term" value="C:cytosol"/>
    <property type="evidence" value="ECO:0007669"/>
    <property type="project" value="TreeGrafter"/>
</dbReference>
<comment type="caution">
    <text evidence="10">The sequence shown here is derived from an EMBL/GenBank/DDBJ whole genome shotgun (WGS) entry which is preliminary data.</text>
</comment>
<proteinExistence type="inferred from homology"/>
<gene>
    <name evidence="9 10" type="primary">panC</name>
    <name evidence="10" type="ORF">KHA93_07440</name>
</gene>
<comment type="miscellaneous">
    <text evidence="9">The reaction proceeds by a bi uni uni bi ping pong mechanism.</text>
</comment>
<comment type="subcellular location">
    <subcellularLocation>
        <location evidence="9">Cytoplasm</location>
    </subcellularLocation>
</comment>
<dbReference type="FunFam" id="3.30.1300.10:FF:000001">
    <property type="entry name" value="Pantothenate synthetase"/>
    <property type="match status" value="1"/>
</dbReference>